<dbReference type="Gene3D" id="2.40.10.10">
    <property type="entry name" value="Trypsin-like serine proteases"/>
    <property type="match status" value="1"/>
</dbReference>
<dbReference type="Pfam" id="PF00089">
    <property type="entry name" value="Trypsin"/>
    <property type="match status" value="1"/>
</dbReference>
<evidence type="ECO:0000256" key="4">
    <source>
        <dbReference type="ARBA" id="ARBA00022729"/>
    </source>
</evidence>
<dbReference type="SMART" id="SM00020">
    <property type="entry name" value="Tryp_SPc"/>
    <property type="match status" value="1"/>
</dbReference>
<dbReference type="Proteomes" id="UP001562425">
    <property type="component" value="Unassembled WGS sequence"/>
</dbReference>
<dbReference type="InterPro" id="IPR001254">
    <property type="entry name" value="Trypsin_dom"/>
</dbReference>
<dbReference type="GO" id="GO:0005576">
    <property type="term" value="C:extracellular region"/>
    <property type="evidence" value="ECO:0007669"/>
    <property type="project" value="UniProtKB-SubCell"/>
</dbReference>
<evidence type="ECO:0000256" key="8">
    <source>
        <dbReference type="ARBA" id="ARBA00023157"/>
    </source>
</evidence>
<evidence type="ECO:0000256" key="5">
    <source>
        <dbReference type="ARBA" id="ARBA00022801"/>
    </source>
</evidence>
<evidence type="ECO:0000256" key="6">
    <source>
        <dbReference type="ARBA" id="ARBA00022825"/>
    </source>
</evidence>
<feature type="domain" description="Peptidase S1" evidence="10">
    <location>
        <begin position="70"/>
        <end position="319"/>
    </location>
</feature>
<dbReference type="InterPro" id="IPR009003">
    <property type="entry name" value="Peptidase_S1_PA"/>
</dbReference>
<dbReference type="PRINTS" id="PR00722">
    <property type="entry name" value="CHYMOTRYPSIN"/>
</dbReference>
<keyword evidence="6" id="KW-0720">Serine protease</keyword>
<evidence type="ECO:0000256" key="3">
    <source>
        <dbReference type="ARBA" id="ARBA00022670"/>
    </source>
</evidence>
<keyword evidence="7" id="KW-0865">Zymogen</keyword>
<dbReference type="InterPro" id="IPR036872">
    <property type="entry name" value="CH_dom_sf"/>
</dbReference>
<keyword evidence="8" id="KW-1015">Disulfide bond</keyword>
<evidence type="ECO:0000256" key="1">
    <source>
        <dbReference type="ARBA" id="ARBA00004613"/>
    </source>
</evidence>
<comment type="caution">
    <text evidence="11">The sequence shown here is derived from an EMBL/GenBank/DDBJ whole genome shotgun (WGS) entry which is preliminary data.</text>
</comment>
<dbReference type="InterPro" id="IPR001715">
    <property type="entry name" value="CH_dom"/>
</dbReference>
<dbReference type="SUPFAM" id="SSF47576">
    <property type="entry name" value="Calponin-homology domain, CH-domain"/>
    <property type="match status" value="1"/>
</dbReference>
<keyword evidence="5" id="KW-0378">Hydrolase</keyword>
<dbReference type="GO" id="GO:0008236">
    <property type="term" value="F:serine-type peptidase activity"/>
    <property type="evidence" value="ECO:0007669"/>
    <property type="project" value="UniProtKB-KW"/>
</dbReference>
<name>A0ABD1DP74_CULPP</name>
<dbReference type="PANTHER" id="PTHR24260">
    <property type="match status" value="1"/>
</dbReference>
<evidence type="ECO:0000256" key="7">
    <source>
        <dbReference type="ARBA" id="ARBA00023145"/>
    </source>
</evidence>
<dbReference type="Pfam" id="PF00307">
    <property type="entry name" value="CH"/>
    <property type="match status" value="1"/>
</dbReference>
<dbReference type="FunFam" id="2.40.10.10:FF:000146">
    <property type="entry name" value="Serine protease 53"/>
    <property type="match status" value="1"/>
</dbReference>
<keyword evidence="2" id="KW-0964">Secreted</keyword>
<proteinExistence type="inferred from homology"/>
<reference evidence="11 12" key="1">
    <citation type="submission" date="2024-05" db="EMBL/GenBank/DDBJ databases">
        <title>Culex pipiens pipiens assembly and annotation.</title>
        <authorList>
            <person name="Alout H."/>
            <person name="Durand T."/>
        </authorList>
    </citation>
    <scope>NUCLEOTIDE SEQUENCE [LARGE SCALE GENOMIC DNA]</scope>
    <source>
        <strain evidence="11">HA-2024</strain>
        <tissue evidence="11">Whole body</tissue>
    </source>
</reference>
<dbReference type="InterPro" id="IPR001314">
    <property type="entry name" value="Peptidase_S1A"/>
</dbReference>
<sequence>MRASKIYTDWANYYLERAKSKRKVSDLSADCRDGLLLAEVIEAVTTFKVPDLAKKPKTPQHMKIKTRDLIVQGYDTYPGQFPWHVAIFHRKNRHTIEYACGGSLISRNFVLTAAHCTKSKDGYEFSAKRLSVYVGIHDKHELGSNLAQHSVYEIHRVSPEDQWVNLRNDIALLELNGNVRFTNYVQPICLNSLNLSYEAVGTVPGWGRTEEHETSDILKIASLPIVTTIDCLASDRGAFGEMLDNGIICAGYRNGTRVCTGDSGGGLVVKQCSILGCSWTVLGIVSFASSDEKGSCRSDGYGLFTKVQTYLPWIKQTTFVANVGTNP</sequence>
<evidence type="ECO:0000256" key="2">
    <source>
        <dbReference type="ARBA" id="ARBA00022525"/>
    </source>
</evidence>
<dbReference type="CDD" id="cd00190">
    <property type="entry name" value="Tryp_SPc"/>
    <property type="match status" value="1"/>
</dbReference>
<evidence type="ECO:0000313" key="11">
    <source>
        <dbReference type="EMBL" id="KAL1401000.1"/>
    </source>
</evidence>
<evidence type="ECO:0000313" key="12">
    <source>
        <dbReference type="Proteomes" id="UP001562425"/>
    </source>
</evidence>
<keyword evidence="12" id="KW-1185">Reference proteome</keyword>
<dbReference type="InterPro" id="IPR043504">
    <property type="entry name" value="Peptidase_S1_PA_chymotrypsin"/>
</dbReference>
<keyword evidence="4" id="KW-0732">Signal</keyword>
<dbReference type="Gene3D" id="1.10.418.10">
    <property type="entry name" value="Calponin-like domain"/>
    <property type="match status" value="1"/>
</dbReference>
<gene>
    <name evidence="11" type="ORF">pipiens_006969</name>
</gene>
<dbReference type="PANTHER" id="PTHR24260:SF136">
    <property type="entry name" value="GH08193P-RELATED"/>
    <property type="match status" value="1"/>
</dbReference>
<keyword evidence="3" id="KW-0645">Protease</keyword>
<protein>
    <recommendedName>
        <fullName evidence="10">Peptidase S1 domain-containing protein</fullName>
    </recommendedName>
</protein>
<dbReference type="PROSITE" id="PS00134">
    <property type="entry name" value="TRYPSIN_HIS"/>
    <property type="match status" value="1"/>
</dbReference>
<organism evidence="11 12">
    <name type="scientific">Culex pipiens pipiens</name>
    <name type="common">Northern house mosquito</name>
    <dbReference type="NCBI Taxonomy" id="38569"/>
    <lineage>
        <taxon>Eukaryota</taxon>
        <taxon>Metazoa</taxon>
        <taxon>Ecdysozoa</taxon>
        <taxon>Arthropoda</taxon>
        <taxon>Hexapoda</taxon>
        <taxon>Insecta</taxon>
        <taxon>Pterygota</taxon>
        <taxon>Neoptera</taxon>
        <taxon>Endopterygota</taxon>
        <taxon>Diptera</taxon>
        <taxon>Nematocera</taxon>
        <taxon>Culicoidea</taxon>
        <taxon>Culicidae</taxon>
        <taxon>Culicinae</taxon>
        <taxon>Culicini</taxon>
        <taxon>Culex</taxon>
        <taxon>Culex</taxon>
    </lineage>
</organism>
<dbReference type="SUPFAM" id="SSF50494">
    <property type="entry name" value="Trypsin-like serine proteases"/>
    <property type="match status" value="1"/>
</dbReference>
<evidence type="ECO:0000256" key="9">
    <source>
        <dbReference type="ARBA" id="ARBA00024195"/>
    </source>
</evidence>
<evidence type="ECO:0000259" key="10">
    <source>
        <dbReference type="PROSITE" id="PS50240"/>
    </source>
</evidence>
<dbReference type="PROSITE" id="PS50240">
    <property type="entry name" value="TRYPSIN_DOM"/>
    <property type="match status" value="1"/>
</dbReference>
<dbReference type="EMBL" id="JBEHCU010005074">
    <property type="protein sequence ID" value="KAL1401000.1"/>
    <property type="molecule type" value="Genomic_DNA"/>
</dbReference>
<dbReference type="InterPro" id="IPR018114">
    <property type="entry name" value="TRYPSIN_HIS"/>
</dbReference>
<dbReference type="InterPro" id="IPR051333">
    <property type="entry name" value="CLIP_Serine_Protease"/>
</dbReference>
<accession>A0ABD1DP74</accession>
<dbReference type="AlphaFoldDB" id="A0ABD1DP74"/>
<comment type="subcellular location">
    <subcellularLocation>
        <location evidence="1">Secreted</location>
    </subcellularLocation>
</comment>
<comment type="similarity">
    <text evidence="9">Belongs to the peptidase S1 family. CLIP subfamily.</text>
</comment>
<dbReference type="GO" id="GO:0006508">
    <property type="term" value="P:proteolysis"/>
    <property type="evidence" value="ECO:0007669"/>
    <property type="project" value="UniProtKB-KW"/>
</dbReference>